<proteinExistence type="predicted"/>
<dbReference type="AlphaFoldDB" id="A0AAD1NVB4"/>
<dbReference type="Proteomes" id="UP000825072">
    <property type="component" value="Chromosome 1"/>
</dbReference>
<evidence type="ECO:0000313" key="1">
    <source>
        <dbReference type="EMBL" id="BCY24998.1"/>
    </source>
</evidence>
<dbReference type="EMBL" id="AP024747">
    <property type="protein sequence ID" value="BCY24998.1"/>
    <property type="molecule type" value="Genomic_DNA"/>
</dbReference>
<organism evidence="1 2">
    <name type="scientific">Cutibacterium modestum</name>
    <dbReference type="NCBI Taxonomy" id="2559073"/>
    <lineage>
        <taxon>Bacteria</taxon>
        <taxon>Bacillati</taxon>
        <taxon>Actinomycetota</taxon>
        <taxon>Actinomycetes</taxon>
        <taxon>Propionibacteriales</taxon>
        <taxon>Propionibacteriaceae</taxon>
        <taxon>Cutibacterium</taxon>
    </lineage>
</organism>
<protein>
    <submittedName>
        <fullName evidence="1">Uncharacterized protein</fullName>
    </submittedName>
</protein>
<evidence type="ECO:0000313" key="2">
    <source>
        <dbReference type="Proteomes" id="UP000825072"/>
    </source>
</evidence>
<accession>A0AAD1NVB4</accession>
<name>A0AAD1NVB4_9ACTN</name>
<sequence>MAKAYEELCERGVLSYTADEAEGITVNSLMFRKRLTRVELGRLWGLLQRLSKAGCTGRIGGPPTTCFVAEFPGVGLTPCCLHK</sequence>
<reference evidence="1" key="1">
    <citation type="submission" date="2021-06" db="EMBL/GenBank/DDBJ databases">
        <title>Genome sequence of Cutibacterium modestum strain KB17-24694.</title>
        <authorList>
            <person name="Dekio I."/>
            <person name="Asahina A."/>
            <person name="Nishida M."/>
        </authorList>
    </citation>
    <scope>NUCLEOTIDE SEQUENCE</scope>
    <source>
        <strain evidence="1">KB17-24694</strain>
    </source>
</reference>
<gene>
    <name evidence="1" type="ORF">KB1_09880</name>
</gene>